<protein>
    <submittedName>
        <fullName evidence="5">Polo kinase CDC5</fullName>
    </submittedName>
</protein>
<sequence>MPLQSPYKRVIVLALDGVGRFFTEVPTPAFDAFFASGASSLKAKAIVPTDSAQNWGSILHGVLPEKHGLKNGDVEAGVPYKEDDPYPSIYKILGNSSKDIKMASYVAWEAINTGIIELSVKTDLYAPLTHENVFWKWWLRFKHHWLKDSVYDYTVISRLVDYIRNPENKDVELLLVHLTDVDEHGHGHGYGSQPYLEQIKIMDSQVATILETIEEVGWKDDSLIIMTTDHGGIGTQHGGDSDVEVNVFLAVSGAGIEPNSKIESEVTNMDCAAIILEGLGKEIPEWFDAKLPAEFSSKNGISSTIEVSSNKPTGQTKNYGLCPACGGPKTSSNWCPPCCSQLLLEDNLKNPSGDEDIDNFIRETIISARRSYDYLEFIPYENFKDIKKIGEGGFAVASLATRTNCLKGHFEWDEVAKKYVRHSYKDYRIALKSFRNRPNIAKEFLNEIKTHHKCMMLQEDEFLQCYGISRNPVTKEFIIVLDYAQYGDLRQFLQQNHKTLKWEDKLKFTTKIIQDLKVIHEAGLIHCDFHSGNILQISNYPRVSDFGLSRADQDFVPDGGIYGVVPYMAPEILSGKPYRQAADVYSFGIIMWEITSGKPAFYDTPHDYQLILKIIDGNRPPIVKSTPSCYLKLMQRCLDNEPKNRPTATEIYEICNEWYNCVKEQKVETEIYQQFAKSDVIPYEEEENIVEFNRNLYTSKLVHYTNKIITNNYDSKQFDLCL</sequence>
<gene>
    <name evidence="5" type="ORF">RirG_072550</name>
</gene>
<dbReference type="Pfam" id="PF07714">
    <property type="entry name" value="PK_Tyr_Ser-Thr"/>
    <property type="match status" value="1"/>
</dbReference>
<keyword evidence="5" id="KW-0418">Kinase</keyword>
<keyword evidence="5" id="KW-0808">Transferase</keyword>
<comment type="caution">
    <text evidence="5">The sequence shown here is derived from an EMBL/GenBank/DDBJ whole genome shotgun (WGS) entry which is preliminary data.</text>
</comment>
<dbReference type="Gene3D" id="3.40.720.10">
    <property type="entry name" value="Alkaline Phosphatase, subunit A"/>
    <property type="match status" value="1"/>
</dbReference>
<dbReference type="OrthoDB" id="4062651at2759"/>
<evidence type="ECO:0000256" key="1">
    <source>
        <dbReference type="ARBA" id="ARBA00022741"/>
    </source>
</evidence>
<keyword evidence="2 3" id="KW-0067">ATP-binding</keyword>
<dbReference type="InterPro" id="IPR002591">
    <property type="entry name" value="Phosphodiest/P_Trfase"/>
</dbReference>
<dbReference type="PROSITE" id="PS00107">
    <property type="entry name" value="PROTEIN_KINASE_ATP"/>
    <property type="match status" value="1"/>
</dbReference>
<dbReference type="PANTHER" id="PTHR44329:SF298">
    <property type="entry name" value="MIXED LINEAGE KINASE DOMAIN-LIKE PROTEIN"/>
    <property type="match status" value="1"/>
</dbReference>
<dbReference type="Pfam" id="PF01663">
    <property type="entry name" value="Phosphodiest"/>
    <property type="match status" value="1"/>
</dbReference>
<evidence type="ECO:0000259" key="4">
    <source>
        <dbReference type="PROSITE" id="PS50011"/>
    </source>
</evidence>
<dbReference type="InterPro" id="IPR001245">
    <property type="entry name" value="Ser-Thr/Tyr_kinase_cat_dom"/>
</dbReference>
<organism evidence="5 6">
    <name type="scientific">Rhizophagus irregularis (strain DAOM 197198w)</name>
    <name type="common">Glomus intraradices</name>
    <dbReference type="NCBI Taxonomy" id="1432141"/>
    <lineage>
        <taxon>Eukaryota</taxon>
        <taxon>Fungi</taxon>
        <taxon>Fungi incertae sedis</taxon>
        <taxon>Mucoromycota</taxon>
        <taxon>Glomeromycotina</taxon>
        <taxon>Glomeromycetes</taxon>
        <taxon>Glomerales</taxon>
        <taxon>Glomeraceae</taxon>
        <taxon>Rhizophagus</taxon>
    </lineage>
</organism>
<dbReference type="SUPFAM" id="SSF56112">
    <property type="entry name" value="Protein kinase-like (PK-like)"/>
    <property type="match status" value="1"/>
</dbReference>
<evidence type="ECO:0000313" key="6">
    <source>
        <dbReference type="Proteomes" id="UP000022910"/>
    </source>
</evidence>
<dbReference type="Proteomes" id="UP000022910">
    <property type="component" value="Unassembled WGS sequence"/>
</dbReference>
<keyword evidence="1 3" id="KW-0547">Nucleotide-binding</keyword>
<evidence type="ECO:0000256" key="3">
    <source>
        <dbReference type="PROSITE-ProRule" id="PRU10141"/>
    </source>
</evidence>
<dbReference type="GO" id="GO:0005524">
    <property type="term" value="F:ATP binding"/>
    <property type="evidence" value="ECO:0007669"/>
    <property type="project" value="UniProtKB-UniRule"/>
</dbReference>
<dbReference type="InterPro" id="IPR051681">
    <property type="entry name" value="Ser/Thr_Kinases-Pseudokinases"/>
</dbReference>
<dbReference type="EMBL" id="JEMT01015771">
    <property type="protein sequence ID" value="EXX72099.1"/>
    <property type="molecule type" value="Genomic_DNA"/>
</dbReference>
<accession>A0A015KX13</accession>
<dbReference type="GO" id="GO:0004674">
    <property type="term" value="F:protein serine/threonine kinase activity"/>
    <property type="evidence" value="ECO:0007669"/>
    <property type="project" value="TreeGrafter"/>
</dbReference>
<dbReference type="InterPro" id="IPR017441">
    <property type="entry name" value="Protein_kinase_ATP_BS"/>
</dbReference>
<dbReference type="PANTHER" id="PTHR44329">
    <property type="entry name" value="SERINE/THREONINE-PROTEIN KINASE TNNI3K-RELATED"/>
    <property type="match status" value="1"/>
</dbReference>
<evidence type="ECO:0000256" key="2">
    <source>
        <dbReference type="ARBA" id="ARBA00022840"/>
    </source>
</evidence>
<feature type="binding site" evidence="3">
    <location>
        <position position="418"/>
    </location>
    <ligand>
        <name>ATP</name>
        <dbReference type="ChEBI" id="CHEBI:30616"/>
    </ligand>
</feature>
<dbReference type="AlphaFoldDB" id="A0A015KX13"/>
<dbReference type="InterPro" id="IPR017850">
    <property type="entry name" value="Alkaline_phosphatase_core_sf"/>
</dbReference>
<feature type="domain" description="Protein kinase" evidence="4">
    <location>
        <begin position="383"/>
        <end position="659"/>
    </location>
</feature>
<keyword evidence="6" id="KW-1185">Reference proteome</keyword>
<reference evidence="5 6" key="1">
    <citation type="submission" date="2014-02" db="EMBL/GenBank/DDBJ databases">
        <title>Single nucleus genome sequencing reveals high similarity among nuclei of an endomycorrhizal fungus.</title>
        <authorList>
            <person name="Lin K."/>
            <person name="Geurts R."/>
            <person name="Zhang Z."/>
            <person name="Limpens E."/>
            <person name="Saunders D.G."/>
            <person name="Mu D."/>
            <person name="Pang E."/>
            <person name="Cao H."/>
            <person name="Cha H."/>
            <person name="Lin T."/>
            <person name="Zhou Q."/>
            <person name="Shang Y."/>
            <person name="Li Y."/>
            <person name="Ivanov S."/>
            <person name="Sharma T."/>
            <person name="Velzen R.V."/>
            <person name="Ruijter N.D."/>
            <person name="Aanen D.K."/>
            <person name="Win J."/>
            <person name="Kamoun S."/>
            <person name="Bisseling T."/>
            <person name="Huang S."/>
        </authorList>
    </citation>
    <scope>NUCLEOTIDE SEQUENCE [LARGE SCALE GENOMIC DNA]</scope>
    <source>
        <strain evidence="6">DAOM197198w</strain>
    </source>
</reference>
<evidence type="ECO:0000313" key="5">
    <source>
        <dbReference type="EMBL" id="EXX72099.1"/>
    </source>
</evidence>
<dbReference type="SUPFAM" id="SSF53649">
    <property type="entry name" value="Alkaline phosphatase-like"/>
    <property type="match status" value="1"/>
</dbReference>
<dbReference type="InterPro" id="IPR011009">
    <property type="entry name" value="Kinase-like_dom_sf"/>
</dbReference>
<proteinExistence type="predicted"/>
<name>A0A015KX13_RHIIW</name>
<dbReference type="InterPro" id="IPR000719">
    <property type="entry name" value="Prot_kinase_dom"/>
</dbReference>
<dbReference type="Gene3D" id="1.10.510.10">
    <property type="entry name" value="Transferase(Phosphotransferase) domain 1"/>
    <property type="match status" value="1"/>
</dbReference>
<dbReference type="PRINTS" id="PR00109">
    <property type="entry name" value="TYRKINASE"/>
</dbReference>
<dbReference type="SMR" id="A0A015KX13"/>
<dbReference type="HOGENOM" id="CLU_383170_0_0_1"/>
<dbReference type="PROSITE" id="PS50011">
    <property type="entry name" value="PROTEIN_KINASE_DOM"/>
    <property type="match status" value="1"/>
</dbReference>